<evidence type="ECO:0000256" key="2">
    <source>
        <dbReference type="SAM" id="MobiDB-lite"/>
    </source>
</evidence>
<keyword evidence="1" id="KW-0175">Coiled coil</keyword>
<sequence>MGINAVKSHMHGASHKAAVGRREQSQLSIASFCAPTPTPLPNTTAELVKTATTATSAPSSADIRECVAKLNMRQLVSISMDGPNVNLKLGDLLQKEHAELYGAQLVKVGSCGLHTLHNAVKAGFTMWQLDKLLRALHYLFHNVPARREDFTALTGSTCFPLPFCGHRWVENLPVAERAVQVWPVIMKYVDAVKQKKLPNPGTASYDTIEAAQADPFIIAKLQFFLAISRTFNPFLTKYQTDEPVLPFLAKDLSELLKRELLHDLTPLQLTKVNVADEANWVPVMNADIGLGAESAIRALQTEPGGRVGELSVLIFRRECRQGLVTVVKKLQEKSPLKFPVVRAIACLDPTSMHRDPEWCLTKMKTTVQKFLQDSQLAGGISAGDVIVQQFESFLTVEARDECFLSFQPLQQRIDVFLHSALSKSYPELSKFCQSLLILSHGQATVERGFSVNKQVETCNILEESMEALRLICDKISACGGALKVPLTKELLASVASARSKYRIHLEQERKKKETTRQSLKRKEAEDELEVLKKKRKVLREVCDTLQKDADQLAEQAEGKSGSLMAQLITKSNTLRRRHKEKLNDLEQTKKFIESKSNELRHMSGV</sequence>
<dbReference type="PANTHER" id="PTHR37162:SF11">
    <property type="match status" value="1"/>
</dbReference>
<dbReference type="InterPro" id="IPR012337">
    <property type="entry name" value="RNaseH-like_sf"/>
</dbReference>
<dbReference type="AlphaFoldDB" id="A0A7J6BSH7"/>
<dbReference type="SUPFAM" id="SSF53098">
    <property type="entry name" value="Ribonuclease H-like"/>
    <property type="match status" value="1"/>
</dbReference>
<dbReference type="Proteomes" id="UP000579812">
    <property type="component" value="Unassembled WGS sequence"/>
</dbReference>
<accession>A0A7J6BSH7</accession>
<reference evidence="3 4" key="1">
    <citation type="submission" date="2020-04" db="EMBL/GenBank/DDBJ databases">
        <title>Chromosome-level genome assembly of a cyprinid fish Onychostoma macrolepis by integration of Nanopore Sequencing, Bionano and Hi-C technology.</title>
        <authorList>
            <person name="Wang D."/>
        </authorList>
    </citation>
    <scope>NUCLEOTIDE SEQUENCE [LARGE SCALE GENOMIC DNA]</scope>
    <source>
        <strain evidence="3">SWU-2019</strain>
        <tissue evidence="3">Muscle</tissue>
    </source>
</reference>
<evidence type="ECO:0000313" key="3">
    <source>
        <dbReference type="EMBL" id="KAF4097691.1"/>
    </source>
</evidence>
<gene>
    <name evidence="3" type="ORF">G5714_021699</name>
</gene>
<dbReference type="PANTHER" id="PTHR37162">
    <property type="entry name" value="HAT FAMILY DIMERISATION DOMAINCONTAINING PROTEIN-RELATED"/>
    <property type="match status" value="1"/>
</dbReference>
<feature type="region of interest" description="Disordered" evidence="2">
    <location>
        <begin position="1"/>
        <end position="20"/>
    </location>
</feature>
<dbReference type="EMBL" id="JAAMOB010000022">
    <property type="protein sequence ID" value="KAF4097691.1"/>
    <property type="molecule type" value="Genomic_DNA"/>
</dbReference>
<keyword evidence="4" id="KW-1185">Reference proteome</keyword>
<protein>
    <submittedName>
        <fullName evidence="3">Uncharacterized protein</fullName>
    </submittedName>
</protein>
<organism evidence="3 4">
    <name type="scientific">Onychostoma macrolepis</name>
    <dbReference type="NCBI Taxonomy" id="369639"/>
    <lineage>
        <taxon>Eukaryota</taxon>
        <taxon>Metazoa</taxon>
        <taxon>Chordata</taxon>
        <taxon>Craniata</taxon>
        <taxon>Vertebrata</taxon>
        <taxon>Euteleostomi</taxon>
        <taxon>Actinopterygii</taxon>
        <taxon>Neopterygii</taxon>
        <taxon>Teleostei</taxon>
        <taxon>Ostariophysi</taxon>
        <taxon>Cypriniformes</taxon>
        <taxon>Cyprinidae</taxon>
        <taxon>Acrossocheilinae</taxon>
        <taxon>Onychostoma</taxon>
    </lineage>
</organism>
<name>A0A7J6BSH7_9TELE</name>
<comment type="caution">
    <text evidence="3">The sequence shown here is derived from an EMBL/GenBank/DDBJ whole genome shotgun (WGS) entry which is preliminary data.</text>
</comment>
<evidence type="ECO:0000313" key="4">
    <source>
        <dbReference type="Proteomes" id="UP000579812"/>
    </source>
</evidence>
<evidence type="ECO:0000256" key="1">
    <source>
        <dbReference type="SAM" id="Coils"/>
    </source>
</evidence>
<proteinExistence type="predicted"/>
<feature type="coiled-coil region" evidence="1">
    <location>
        <begin position="502"/>
        <end position="602"/>
    </location>
</feature>